<dbReference type="EMBL" id="CAIIXF020000006">
    <property type="protein sequence ID" value="CAH1785978.1"/>
    <property type="molecule type" value="Genomic_DNA"/>
</dbReference>
<feature type="compositionally biased region" description="Basic and acidic residues" evidence="1">
    <location>
        <begin position="85"/>
        <end position="106"/>
    </location>
</feature>
<feature type="region of interest" description="Disordered" evidence="1">
    <location>
        <begin position="85"/>
        <end position="153"/>
    </location>
</feature>
<sequence length="159" mass="17410">MMGQLCKNYSTSSRTPLIDEDVEYLVWPRSEEGIHFIDSSGDDVTPHSTPVTTGKVTKRISWGDTAKENDNTVKKGTDVVQLIKADRDSTSEKTSPDDLIIFDKSKTPQSPNVAVESNSEQSSSIPGAHCEKSDDKSSTSGPQMDEAKQAHTCDIVEYI</sequence>
<accession>A0A8S4NZF8</accession>
<keyword evidence="3" id="KW-1185">Reference proteome</keyword>
<proteinExistence type="predicted"/>
<organism evidence="2 3">
    <name type="scientific">Owenia fusiformis</name>
    <name type="common">Polychaete worm</name>
    <dbReference type="NCBI Taxonomy" id="6347"/>
    <lineage>
        <taxon>Eukaryota</taxon>
        <taxon>Metazoa</taxon>
        <taxon>Spiralia</taxon>
        <taxon>Lophotrochozoa</taxon>
        <taxon>Annelida</taxon>
        <taxon>Polychaeta</taxon>
        <taxon>Sedentaria</taxon>
        <taxon>Canalipalpata</taxon>
        <taxon>Sabellida</taxon>
        <taxon>Oweniida</taxon>
        <taxon>Oweniidae</taxon>
        <taxon>Owenia</taxon>
    </lineage>
</organism>
<feature type="compositionally biased region" description="Polar residues" evidence="1">
    <location>
        <begin position="107"/>
        <end position="125"/>
    </location>
</feature>
<protein>
    <submittedName>
        <fullName evidence="2">Uncharacterized protein</fullName>
    </submittedName>
</protein>
<evidence type="ECO:0000256" key="1">
    <source>
        <dbReference type="SAM" id="MobiDB-lite"/>
    </source>
</evidence>
<evidence type="ECO:0000313" key="3">
    <source>
        <dbReference type="Proteomes" id="UP000749559"/>
    </source>
</evidence>
<gene>
    <name evidence="2" type="ORF">OFUS_LOCUS11956</name>
</gene>
<dbReference type="Proteomes" id="UP000749559">
    <property type="component" value="Unassembled WGS sequence"/>
</dbReference>
<dbReference type="AlphaFoldDB" id="A0A8S4NZF8"/>
<evidence type="ECO:0000313" key="2">
    <source>
        <dbReference type="EMBL" id="CAH1785978.1"/>
    </source>
</evidence>
<comment type="caution">
    <text evidence="2">The sequence shown here is derived from an EMBL/GenBank/DDBJ whole genome shotgun (WGS) entry which is preliminary data.</text>
</comment>
<reference evidence="2" key="1">
    <citation type="submission" date="2022-03" db="EMBL/GenBank/DDBJ databases">
        <authorList>
            <person name="Martin C."/>
        </authorList>
    </citation>
    <scope>NUCLEOTIDE SEQUENCE</scope>
</reference>
<name>A0A8S4NZF8_OWEFU</name>